<protein>
    <recommendedName>
        <fullName evidence="2">Type VII secretion system protein EccE domain-containing protein</fullName>
    </recommendedName>
</protein>
<evidence type="ECO:0000256" key="1">
    <source>
        <dbReference type="SAM" id="MobiDB-lite"/>
    </source>
</evidence>
<name>D3PVU5_STANL</name>
<dbReference type="Proteomes" id="UP000000844">
    <property type="component" value="Chromosome"/>
</dbReference>
<dbReference type="KEGG" id="sna:Snas_5434"/>
<dbReference type="InterPro" id="IPR050051">
    <property type="entry name" value="EccE_dom"/>
</dbReference>
<sequence>MSTNESSSKPRTYFGWQPEKVNFMFGLSARRTILLGSAALLTAWPLAVSAVSSGWVCWPMAMILAASALVRIGGRTVDEWAASALSYELGAWRNLHKFVAGPWRPTGRNAPASGQPDLPGVLAPLEILEAPYPGSAIPLAIAHHRLDHTYTAVAKVRFSGIGLADSDHRVRRIDGWGGLLASLCTEGNPIVRMQVLQRTVPESGAQLRNWHQEHLADDAPEAAVAITESLLSTATVATSTRETYLAFTMDASRAASAIRSAGGGSAGAAVVLTRQLRALTPQIAAADLHLDQWLSPRDLAEVIRTSFDPDSTRPMAERRARTPRQGDNDGLGVGADPVAAGPLFADAGRGVYRHDGATSVTYWVAQWPRSEVHPTVLGPLLAEGVHRRSMSMHYEPLAPRAAEREVMRERTSRSVAVRMRQRTGQVVPEHERAALARAEAQDSERAAGHGLVRATGYITVTVTDPSDLDDACAAVEADAASARVELHRMWFAADIGFSCSVLPLGYGIPKKRW</sequence>
<dbReference type="RefSeq" id="WP_013020637.1">
    <property type="nucleotide sequence ID" value="NC_013947.1"/>
</dbReference>
<keyword evidence="4" id="KW-1185">Reference proteome</keyword>
<accession>D3PVU5</accession>
<feature type="domain" description="Type VII secretion system protein EccE" evidence="2">
    <location>
        <begin position="238"/>
        <end position="318"/>
    </location>
</feature>
<evidence type="ECO:0000313" key="3">
    <source>
        <dbReference type="EMBL" id="ADD45066.1"/>
    </source>
</evidence>
<reference evidence="3 4" key="1">
    <citation type="journal article" date="2009" name="Stand. Genomic Sci.">
        <title>Complete genome sequence of Stackebrandtia nassauensis type strain (LLR-40K-21).</title>
        <authorList>
            <person name="Munk C."/>
            <person name="Lapidus A."/>
            <person name="Copeland A."/>
            <person name="Jando M."/>
            <person name="Mayilraj S."/>
            <person name="Glavina Del Rio T."/>
            <person name="Nolan M."/>
            <person name="Chen F."/>
            <person name="Lucas S."/>
            <person name="Tice H."/>
            <person name="Cheng J.F."/>
            <person name="Han C."/>
            <person name="Detter J.C."/>
            <person name="Bruce D."/>
            <person name="Goodwin L."/>
            <person name="Chain P."/>
            <person name="Pitluck S."/>
            <person name="Goker M."/>
            <person name="Ovchinikova G."/>
            <person name="Pati A."/>
            <person name="Ivanova N."/>
            <person name="Mavromatis K."/>
            <person name="Chen A."/>
            <person name="Palaniappan K."/>
            <person name="Land M."/>
            <person name="Hauser L."/>
            <person name="Chang Y.J."/>
            <person name="Jeffries C.D."/>
            <person name="Bristow J."/>
            <person name="Eisen J.A."/>
            <person name="Markowitz V."/>
            <person name="Hugenholtz P."/>
            <person name="Kyrpides N.C."/>
            <person name="Klenk H.P."/>
        </authorList>
    </citation>
    <scope>NUCLEOTIDE SEQUENCE [LARGE SCALE GENOMIC DNA]</scope>
    <source>
        <strain evidence="4">DSM 44728 / CIP 108903 / NRRL B-16338 / NBRC 102104 / LLR-40K-21</strain>
    </source>
</reference>
<dbReference type="Pfam" id="PF11203">
    <property type="entry name" value="EccE"/>
    <property type="match status" value="1"/>
</dbReference>
<organism evidence="3 4">
    <name type="scientific">Stackebrandtia nassauensis (strain DSM 44728 / CIP 108903 / NRRL B-16338 / NBRC 102104 / LLR-40K-21)</name>
    <dbReference type="NCBI Taxonomy" id="446470"/>
    <lineage>
        <taxon>Bacteria</taxon>
        <taxon>Bacillati</taxon>
        <taxon>Actinomycetota</taxon>
        <taxon>Actinomycetes</taxon>
        <taxon>Glycomycetales</taxon>
        <taxon>Glycomycetaceae</taxon>
        <taxon>Stackebrandtia</taxon>
    </lineage>
</organism>
<feature type="compositionally biased region" description="Basic and acidic residues" evidence="1">
    <location>
        <begin position="315"/>
        <end position="327"/>
    </location>
</feature>
<proteinExistence type="predicted"/>
<evidence type="ECO:0000259" key="2">
    <source>
        <dbReference type="Pfam" id="PF11203"/>
    </source>
</evidence>
<dbReference type="STRING" id="446470.Snas_5434"/>
<dbReference type="NCBIfam" id="NF042935">
    <property type="entry name" value="SCO6880_fam"/>
    <property type="match status" value="1"/>
</dbReference>
<feature type="region of interest" description="Disordered" evidence="1">
    <location>
        <begin position="308"/>
        <end position="333"/>
    </location>
</feature>
<dbReference type="HOGENOM" id="CLU_038805_0_0_11"/>
<dbReference type="AlphaFoldDB" id="D3PVU5"/>
<dbReference type="eggNOG" id="ENOG502Z8K6">
    <property type="taxonomic scope" value="Bacteria"/>
</dbReference>
<dbReference type="EMBL" id="CP001778">
    <property type="protein sequence ID" value="ADD45066.1"/>
    <property type="molecule type" value="Genomic_DNA"/>
</dbReference>
<gene>
    <name evidence="3" type="ordered locus">Snas_5434</name>
</gene>
<evidence type="ECO:0000313" key="4">
    <source>
        <dbReference type="Proteomes" id="UP000000844"/>
    </source>
</evidence>
<dbReference type="OrthoDB" id="4505949at2"/>
<dbReference type="InterPro" id="IPR049978">
    <property type="entry name" value="SCO6880-like"/>
</dbReference>